<keyword evidence="5" id="KW-0975">Bacterial flagellum</keyword>
<feature type="domain" description="Flagellar hook-associated protein 2 C-terminal" evidence="9">
    <location>
        <begin position="806"/>
        <end position="1024"/>
    </location>
</feature>
<dbReference type="EMBL" id="CP036263">
    <property type="protein sequence ID" value="QDS98326.1"/>
    <property type="molecule type" value="Genomic_DNA"/>
</dbReference>
<dbReference type="InterPro" id="IPR010809">
    <property type="entry name" value="FliD_C"/>
</dbReference>
<comment type="subunit">
    <text evidence="3">Homopentamer.</text>
</comment>
<keyword evidence="10" id="KW-0966">Cell projection</keyword>
<keyword evidence="10" id="KW-0282">Flagellum</keyword>
<evidence type="ECO:0000256" key="1">
    <source>
        <dbReference type="ARBA" id="ARBA00004365"/>
    </source>
</evidence>
<keyword evidence="4" id="KW-0175">Coiled coil</keyword>
<evidence type="ECO:0000256" key="4">
    <source>
        <dbReference type="ARBA" id="ARBA00023054"/>
    </source>
</evidence>
<evidence type="ECO:0000259" key="9">
    <source>
        <dbReference type="Pfam" id="PF07195"/>
    </source>
</evidence>
<keyword evidence="11" id="KW-1185">Reference proteome</keyword>
<evidence type="ECO:0000313" key="10">
    <source>
        <dbReference type="EMBL" id="QDS98326.1"/>
    </source>
</evidence>
<evidence type="ECO:0000256" key="7">
    <source>
        <dbReference type="ARBA" id="ARBA00033192"/>
    </source>
</evidence>
<dbReference type="GO" id="GO:0009421">
    <property type="term" value="C:bacterial-type flagellum filament cap"/>
    <property type="evidence" value="ECO:0007669"/>
    <property type="project" value="InterPro"/>
</dbReference>
<dbReference type="AlphaFoldDB" id="A0A517MTW8"/>
<dbReference type="PANTHER" id="PTHR30288">
    <property type="entry name" value="FLAGELLAR CAP/ASSEMBLY PROTEIN FLID"/>
    <property type="match status" value="1"/>
</dbReference>
<comment type="similarity">
    <text evidence="2">Belongs to the FliD family.</text>
</comment>
<dbReference type="InterPro" id="IPR003481">
    <property type="entry name" value="FliD_N"/>
</dbReference>
<proteinExistence type="inferred from homology"/>
<dbReference type="InterPro" id="IPR040026">
    <property type="entry name" value="FliD"/>
</dbReference>
<dbReference type="GO" id="GO:0007155">
    <property type="term" value="P:cell adhesion"/>
    <property type="evidence" value="ECO:0007669"/>
    <property type="project" value="InterPro"/>
</dbReference>
<organism evidence="10 11">
    <name type="scientific">Adhaeretor mobilis</name>
    <dbReference type="NCBI Taxonomy" id="1930276"/>
    <lineage>
        <taxon>Bacteria</taxon>
        <taxon>Pseudomonadati</taxon>
        <taxon>Planctomycetota</taxon>
        <taxon>Planctomycetia</taxon>
        <taxon>Pirellulales</taxon>
        <taxon>Lacipirellulaceae</taxon>
        <taxon>Adhaeretor</taxon>
    </lineage>
</organism>
<accession>A0A517MTW8</accession>
<dbReference type="PANTHER" id="PTHR30288:SF0">
    <property type="entry name" value="FLAGELLAR HOOK-ASSOCIATED PROTEIN 2"/>
    <property type="match status" value="1"/>
</dbReference>
<evidence type="ECO:0000313" key="11">
    <source>
        <dbReference type="Proteomes" id="UP000319852"/>
    </source>
</evidence>
<dbReference type="Pfam" id="PF07195">
    <property type="entry name" value="FliD_C"/>
    <property type="match status" value="1"/>
</dbReference>
<dbReference type="KEGG" id="amob:HG15A2_15990"/>
<gene>
    <name evidence="10" type="primary">fliD</name>
    <name evidence="10" type="ORF">HG15A2_15990</name>
</gene>
<feature type="domain" description="Flagellar hook-associated protein 2 N-terminal" evidence="8">
    <location>
        <begin position="12"/>
        <end position="93"/>
    </location>
</feature>
<dbReference type="OrthoDB" id="244268at2"/>
<sequence length="1038" mass="105700">MGRITSNVGLITGLPITDTVDQLMAVAGQPRDTLASRTQGLQSQQFALNTLGTRLASFQFSVNKLDSLDVYNARQTTSSNEDVLTASVPTGVTPPIGEFLIQPVRVASTQQLISSQFESLESDFGTGTFSFQFGGFVDKGVSLDSLNGGAGVQRGKIKITDRSGEDAVVDLSFAQSIDDVVDAINADTTIDVTASVSGDALTLTDSSGGGGNLTVQEVAGGTTAANLGLGGIEIAADTITGNDIFTLYDNAKLTSLNDNNGVRLSAEGANDLEITLTDGSATLNIDLGTATTLGEVVDLINAASPGDVSAAIAADGNRLEITDLTGGGGAFVIESSEGSSAAEDLGIVNNAVGATVSGERLVSGLAGTLLSTLNAGSGFDTLGTISITDRDGTVDNSIDLSTAETLSDVVDAINNSTADVTASVNSARNGISIVDNTGGVGNLTIANADGSTSVESLGIQVDDAVDSVNSGTLNRQTLSEATLLSSLNGGEGVKLGDIRVTDSDGVASAADLNGAGNEAVTVGDVIDAINSLAASVTARINDTGDGIVVVDEAGGVGSLGISDISGNIAQSLRLTGGSETIDINGTDTQVIDGTAVQTIDVSNLTSTGESVLLSDLNGGAGITRGTFTIADSNGGNVIAINLNGSEAGVSTVGDLVDAINQKASDFNVGVTASINEAGTGIKLTDNAGGSGDLTVTAINESSVVEDLKLDGKVSTSGNVQTINGAGTFAAGTSAQSGLDALAARINDLNAGVTASTVFDGVGYRLSIVADKSGAANELLIDNGETTFSFTEIAKAEDALLAYGNVTVPGGSVLISSADNKFEGVIGGVDVTVKAASDTPIVVSVASSDTKLVDTVQDLVDAYNAVRDDLDTFTDFNADDLSTGLLFGTNEALQVDTRLSQVLTQRFFGVGDFQSLEEVGLAVNSEGKLELDSAKLREAFSDDPSSIRELFTNAESGVVAKLTTEVERLAGDDSSLLDRRNDTLQLTIDSNNLRLEDFDASLERQRERLLLEFFQLEQIISNLQQGQQALASLQPIAPL</sequence>
<dbReference type="Pfam" id="PF02465">
    <property type="entry name" value="FliD_N"/>
    <property type="match status" value="1"/>
</dbReference>
<reference evidence="10 11" key="1">
    <citation type="submission" date="2019-02" db="EMBL/GenBank/DDBJ databases">
        <title>Deep-cultivation of Planctomycetes and their phenomic and genomic characterization uncovers novel biology.</title>
        <authorList>
            <person name="Wiegand S."/>
            <person name="Jogler M."/>
            <person name="Boedeker C."/>
            <person name="Pinto D."/>
            <person name="Vollmers J."/>
            <person name="Rivas-Marin E."/>
            <person name="Kohn T."/>
            <person name="Peeters S.H."/>
            <person name="Heuer A."/>
            <person name="Rast P."/>
            <person name="Oberbeckmann S."/>
            <person name="Bunk B."/>
            <person name="Jeske O."/>
            <person name="Meyerdierks A."/>
            <person name="Storesund J.E."/>
            <person name="Kallscheuer N."/>
            <person name="Luecker S."/>
            <person name="Lage O.M."/>
            <person name="Pohl T."/>
            <person name="Merkel B.J."/>
            <person name="Hornburger P."/>
            <person name="Mueller R.-W."/>
            <person name="Bruemmer F."/>
            <person name="Labrenz M."/>
            <person name="Spormann A.M."/>
            <person name="Op den Camp H."/>
            <person name="Overmann J."/>
            <person name="Amann R."/>
            <person name="Jetten M.S.M."/>
            <person name="Mascher T."/>
            <person name="Medema M.H."/>
            <person name="Devos D.P."/>
            <person name="Kaster A.-K."/>
            <person name="Ovreas L."/>
            <person name="Rohde M."/>
            <person name="Galperin M.Y."/>
            <person name="Jogler C."/>
        </authorList>
    </citation>
    <scope>NUCLEOTIDE SEQUENCE [LARGE SCALE GENOMIC DNA]</scope>
    <source>
        <strain evidence="10 11">HG15A2</strain>
    </source>
</reference>
<evidence type="ECO:0000256" key="5">
    <source>
        <dbReference type="ARBA" id="ARBA00023143"/>
    </source>
</evidence>
<name>A0A517MTW8_9BACT</name>
<evidence type="ECO:0000256" key="2">
    <source>
        <dbReference type="ARBA" id="ARBA00009764"/>
    </source>
</evidence>
<evidence type="ECO:0000256" key="3">
    <source>
        <dbReference type="ARBA" id="ARBA00011255"/>
    </source>
</evidence>
<dbReference type="GO" id="GO:0009424">
    <property type="term" value="C:bacterial-type flagellum hook"/>
    <property type="evidence" value="ECO:0007669"/>
    <property type="project" value="InterPro"/>
</dbReference>
<comment type="subcellular location">
    <subcellularLocation>
        <location evidence="1">Bacterial flagellum</location>
    </subcellularLocation>
</comment>
<dbReference type="RefSeq" id="WP_145059386.1">
    <property type="nucleotide sequence ID" value="NZ_CP036263.1"/>
</dbReference>
<evidence type="ECO:0000259" key="8">
    <source>
        <dbReference type="Pfam" id="PF02465"/>
    </source>
</evidence>
<keyword evidence="10" id="KW-0969">Cilium</keyword>
<dbReference type="Proteomes" id="UP000319852">
    <property type="component" value="Chromosome"/>
</dbReference>
<evidence type="ECO:0000256" key="6">
    <source>
        <dbReference type="ARBA" id="ARBA00033074"/>
    </source>
</evidence>
<dbReference type="GO" id="GO:0071973">
    <property type="term" value="P:bacterial-type flagellum-dependent cell motility"/>
    <property type="evidence" value="ECO:0007669"/>
    <property type="project" value="TreeGrafter"/>
</dbReference>
<protein>
    <recommendedName>
        <fullName evidence="7">Filament cap protein</fullName>
    </recommendedName>
    <alternativeName>
        <fullName evidence="6">Flagellar cap protein</fullName>
    </alternativeName>
</protein>